<feature type="repeat" description="ANK" evidence="3">
    <location>
        <begin position="399"/>
        <end position="431"/>
    </location>
</feature>
<evidence type="ECO:0000313" key="5">
    <source>
        <dbReference type="EMBL" id="KEF54441.1"/>
    </source>
</evidence>
<dbReference type="OrthoDB" id="4160849at2759"/>
<dbReference type="Pfam" id="PF00023">
    <property type="entry name" value="Ank"/>
    <property type="match status" value="1"/>
</dbReference>
<feature type="repeat" description="ANK" evidence="3">
    <location>
        <begin position="333"/>
        <end position="365"/>
    </location>
</feature>
<feature type="compositionally biased region" description="Polar residues" evidence="4">
    <location>
        <begin position="227"/>
        <end position="237"/>
    </location>
</feature>
<feature type="region of interest" description="Disordered" evidence="4">
    <location>
        <begin position="261"/>
        <end position="305"/>
    </location>
</feature>
<feature type="compositionally biased region" description="Basic and acidic residues" evidence="4">
    <location>
        <begin position="291"/>
        <end position="303"/>
    </location>
</feature>
<feature type="repeat" description="ANK" evidence="3">
    <location>
        <begin position="366"/>
        <end position="398"/>
    </location>
</feature>
<sequence>MSFGISLSDVITLSELAKGTYDGWRNAPDKYRSIVGDLYMLQTTLDKLNTVARAPNSPLREDHSGMRQWKKLSSGCKSLLAELDEIQKKYSTLKTDDHKQTWKRIKFGSSNLDSLRQQLVIKTAGLNAYLSALELNSLGRIEHEIFPQMLSRLDHLAARRRKWNESSSSLTTYNDDDKVVWKKFRRDLYSAGFRSADIEKFAPKLKTFLGQLQSTEPLDGVPREDSSSPTSKRSSIVDSEAPQKGPSTDIWIQLVNENQDMEKTRSNGKKGKESKTRQYSLPNNFPVKHTPGHDSQQKHHSTTEHMQNSMGNMRFSNGQPPIISKQTISAGNEDCYNLYSASGQGRVETIRALLANGADINISRNDGATPLHEAAFNGHFKTVELLLTKGANITATDEEGWTALHYASYGGHAKVVRLLLANGAEFAVTEEEGWTPLHCASHQGHVKVAILLIEKGAKVTATDKSMLTPLLRATYREHFKLAGLLRKEVAKL</sequence>
<dbReference type="InterPro" id="IPR050745">
    <property type="entry name" value="Multifunctional_regulatory"/>
</dbReference>
<dbReference type="Gene3D" id="1.25.40.20">
    <property type="entry name" value="Ankyrin repeat-containing domain"/>
    <property type="match status" value="2"/>
</dbReference>
<dbReference type="InterPro" id="IPR002110">
    <property type="entry name" value="Ankyrin_rpt"/>
</dbReference>
<name>A0A072P3L1_9EURO</name>
<evidence type="ECO:0000256" key="2">
    <source>
        <dbReference type="ARBA" id="ARBA00023043"/>
    </source>
</evidence>
<keyword evidence="1" id="KW-0677">Repeat</keyword>
<reference evidence="5 6" key="1">
    <citation type="submission" date="2013-03" db="EMBL/GenBank/DDBJ databases">
        <title>The Genome Sequence of Exophiala aquamarina CBS 119918.</title>
        <authorList>
            <consortium name="The Broad Institute Genomics Platform"/>
            <person name="Cuomo C."/>
            <person name="de Hoog S."/>
            <person name="Gorbushina A."/>
            <person name="Walker B."/>
            <person name="Young S.K."/>
            <person name="Zeng Q."/>
            <person name="Gargeya S."/>
            <person name="Fitzgerald M."/>
            <person name="Haas B."/>
            <person name="Abouelleil A."/>
            <person name="Allen A.W."/>
            <person name="Alvarado L."/>
            <person name="Arachchi H.M."/>
            <person name="Berlin A.M."/>
            <person name="Chapman S.B."/>
            <person name="Gainer-Dewar J."/>
            <person name="Goldberg J."/>
            <person name="Griggs A."/>
            <person name="Gujja S."/>
            <person name="Hansen M."/>
            <person name="Howarth C."/>
            <person name="Imamovic A."/>
            <person name="Ireland A."/>
            <person name="Larimer J."/>
            <person name="McCowan C."/>
            <person name="Murphy C."/>
            <person name="Pearson M."/>
            <person name="Poon T.W."/>
            <person name="Priest M."/>
            <person name="Roberts A."/>
            <person name="Saif S."/>
            <person name="Shea T."/>
            <person name="Sisk P."/>
            <person name="Sykes S."/>
            <person name="Wortman J."/>
            <person name="Nusbaum C."/>
            <person name="Birren B."/>
        </authorList>
    </citation>
    <scope>NUCLEOTIDE SEQUENCE [LARGE SCALE GENOMIC DNA]</scope>
    <source>
        <strain evidence="5 6">CBS 119918</strain>
    </source>
</reference>
<proteinExistence type="predicted"/>
<evidence type="ECO:0000313" key="6">
    <source>
        <dbReference type="Proteomes" id="UP000027920"/>
    </source>
</evidence>
<dbReference type="GeneID" id="25284516"/>
<dbReference type="EMBL" id="AMGV01000010">
    <property type="protein sequence ID" value="KEF54441.1"/>
    <property type="molecule type" value="Genomic_DNA"/>
</dbReference>
<feature type="repeat" description="ANK" evidence="3">
    <location>
        <begin position="432"/>
        <end position="464"/>
    </location>
</feature>
<dbReference type="Proteomes" id="UP000027920">
    <property type="component" value="Unassembled WGS sequence"/>
</dbReference>
<evidence type="ECO:0000256" key="3">
    <source>
        <dbReference type="PROSITE-ProRule" id="PRU00023"/>
    </source>
</evidence>
<dbReference type="PRINTS" id="PR01415">
    <property type="entry name" value="ANKYRIN"/>
</dbReference>
<dbReference type="PROSITE" id="PS50088">
    <property type="entry name" value="ANK_REPEAT"/>
    <property type="match status" value="4"/>
</dbReference>
<dbReference type="Pfam" id="PF12796">
    <property type="entry name" value="Ank_2"/>
    <property type="match status" value="1"/>
</dbReference>
<keyword evidence="6" id="KW-1185">Reference proteome</keyword>
<gene>
    <name evidence="5" type="ORF">A1O9_09608</name>
</gene>
<evidence type="ECO:0000256" key="4">
    <source>
        <dbReference type="SAM" id="MobiDB-lite"/>
    </source>
</evidence>
<dbReference type="STRING" id="1182545.A0A072P3L1"/>
<comment type="caution">
    <text evidence="5">The sequence shown here is derived from an EMBL/GenBank/DDBJ whole genome shotgun (WGS) entry which is preliminary data.</text>
</comment>
<dbReference type="PANTHER" id="PTHR24189">
    <property type="entry name" value="MYOTROPHIN"/>
    <property type="match status" value="1"/>
</dbReference>
<dbReference type="VEuPathDB" id="FungiDB:A1O9_09608"/>
<organism evidence="5 6">
    <name type="scientific">Exophiala aquamarina CBS 119918</name>
    <dbReference type="NCBI Taxonomy" id="1182545"/>
    <lineage>
        <taxon>Eukaryota</taxon>
        <taxon>Fungi</taxon>
        <taxon>Dikarya</taxon>
        <taxon>Ascomycota</taxon>
        <taxon>Pezizomycotina</taxon>
        <taxon>Eurotiomycetes</taxon>
        <taxon>Chaetothyriomycetidae</taxon>
        <taxon>Chaetothyriales</taxon>
        <taxon>Herpotrichiellaceae</taxon>
        <taxon>Exophiala</taxon>
    </lineage>
</organism>
<protein>
    <submittedName>
        <fullName evidence="5">Uncharacterized protein</fullName>
    </submittedName>
</protein>
<keyword evidence="2 3" id="KW-0040">ANK repeat</keyword>
<dbReference type="AlphaFoldDB" id="A0A072P3L1"/>
<evidence type="ECO:0000256" key="1">
    <source>
        <dbReference type="ARBA" id="ARBA00022737"/>
    </source>
</evidence>
<dbReference type="HOGENOM" id="CLU_683450_0_0_1"/>
<feature type="compositionally biased region" description="Basic and acidic residues" evidence="4">
    <location>
        <begin position="261"/>
        <end position="276"/>
    </location>
</feature>
<dbReference type="SMART" id="SM00248">
    <property type="entry name" value="ANK"/>
    <property type="match status" value="4"/>
</dbReference>
<feature type="region of interest" description="Disordered" evidence="4">
    <location>
        <begin position="213"/>
        <end position="249"/>
    </location>
</feature>
<dbReference type="PROSITE" id="PS50297">
    <property type="entry name" value="ANK_REP_REGION"/>
    <property type="match status" value="3"/>
</dbReference>
<dbReference type="RefSeq" id="XP_013257031.1">
    <property type="nucleotide sequence ID" value="XM_013401577.1"/>
</dbReference>
<dbReference type="SUPFAM" id="SSF48403">
    <property type="entry name" value="Ankyrin repeat"/>
    <property type="match status" value="1"/>
</dbReference>
<accession>A0A072P3L1</accession>
<dbReference type="InterPro" id="IPR036770">
    <property type="entry name" value="Ankyrin_rpt-contain_sf"/>
</dbReference>